<protein>
    <submittedName>
        <fullName evidence="1">Uncharacterized protein</fullName>
    </submittedName>
</protein>
<reference evidence="1" key="1">
    <citation type="submission" date="2018-04" db="EMBL/GenBank/DDBJ databases">
        <title>WGS assembly of Panicum hallii.</title>
        <authorList>
            <person name="Lovell J."/>
            <person name="Jenkins J."/>
            <person name="Lowry D."/>
            <person name="Mamidi S."/>
            <person name="Sreedasyam A."/>
            <person name="Weng X."/>
            <person name="Barry K."/>
            <person name="Bonette J."/>
            <person name="Campitelli B."/>
            <person name="Daum C."/>
            <person name="Gordon S."/>
            <person name="Gould B."/>
            <person name="Lipzen A."/>
            <person name="Macqueen A."/>
            <person name="Palacio-Mejia J."/>
            <person name="Plott C."/>
            <person name="Shakirov E."/>
            <person name="Shu S."/>
            <person name="Yoshinaga Y."/>
            <person name="Zane M."/>
            <person name="Rokhsar D."/>
            <person name="Grimwood J."/>
            <person name="Schmutz J."/>
            <person name="Juenger T."/>
        </authorList>
    </citation>
    <scope>NUCLEOTIDE SEQUENCE [LARGE SCALE GENOMIC DNA]</scope>
    <source>
        <strain evidence="1">FIL2</strain>
    </source>
</reference>
<name>A0A2T8IIR7_9POAL</name>
<organism evidence="1">
    <name type="scientific">Panicum hallii</name>
    <dbReference type="NCBI Taxonomy" id="206008"/>
    <lineage>
        <taxon>Eukaryota</taxon>
        <taxon>Viridiplantae</taxon>
        <taxon>Streptophyta</taxon>
        <taxon>Embryophyta</taxon>
        <taxon>Tracheophyta</taxon>
        <taxon>Spermatophyta</taxon>
        <taxon>Magnoliopsida</taxon>
        <taxon>Liliopsida</taxon>
        <taxon>Poales</taxon>
        <taxon>Poaceae</taxon>
        <taxon>PACMAD clade</taxon>
        <taxon>Panicoideae</taxon>
        <taxon>Panicodae</taxon>
        <taxon>Paniceae</taxon>
        <taxon>Panicinae</taxon>
        <taxon>Panicum</taxon>
        <taxon>Panicum sect. Panicum</taxon>
    </lineage>
</organism>
<sequence>MAWLGVSSSATGRTDGFPTMGCRHAMTNCFGVLSLRRGKFQRGNRQTCVSYLILFHFLHVGCGVLDN</sequence>
<dbReference type="EMBL" id="CM008050">
    <property type="protein sequence ID" value="PVH37547.1"/>
    <property type="molecule type" value="Genomic_DNA"/>
</dbReference>
<dbReference type="Proteomes" id="UP000243499">
    <property type="component" value="Chromosome 5"/>
</dbReference>
<dbReference type="AlphaFoldDB" id="A0A2T8IIR7"/>
<evidence type="ECO:0000313" key="1">
    <source>
        <dbReference type="EMBL" id="PVH37547.1"/>
    </source>
</evidence>
<gene>
    <name evidence="1" type="ORF">PAHAL_5G027200</name>
</gene>
<proteinExistence type="predicted"/>
<dbReference type="Gramene" id="PVH37547">
    <property type="protein sequence ID" value="PVH37547"/>
    <property type="gene ID" value="PAHAL_5G027200"/>
</dbReference>
<accession>A0A2T8IIR7</accession>